<reference evidence="2 3" key="1">
    <citation type="submission" date="2023-02" db="EMBL/GenBank/DDBJ databases">
        <title>Gemone sequence of Telluria chitinolytica ACM 3522T.</title>
        <authorList>
            <person name="Frediansyah A."/>
            <person name="Miess H."/>
            <person name="Gross H."/>
        </authorList>
    </citation>
    <scope>NUCLEOTIDE SEQUENCE [LARGE SCALE GENOMIC DNA]</scope>
    <source>
        <strain evidence="2 3">ACM 3522</strain>
    </source>
</reference>
<feature type="domain" description="HD-GYP" evidence="1">
    <location>
        <begin position="53"/>
        <end position="249"/>
    </location>
</feature>
<protein>
    <submittedName>
        <fullName evidence="2">Metal-dependent phosphohydrolase</fullName>
    </submittedName>
</protein>
<dbReference type="InterPro" id="IPR037522">
    <property type="entry name" value="HD_GYP_dom"/>
</dbReference>
<sequence>MDAGHVTQGNSETSVLRALNALHGRLEHQLAHLDDASEAAPGLRALAADLLHTVDMGQDVALACILLNQIGGTYAVRHCIETGIVVAVVGRGLGLPDATLAAIAAAALTMNCAMLDAHDDFNRRVALPGVVLSGDERARLRRHPEDSARTLACAGIGDEEWLACVLHHHEDDDGSGYPHGLPAHEIPRGARLLRLADRYCARVAARNYRRSLAPDVALAELNAEHDPALRDAFHRHIGRFPPGTLVQLADGGIGVVTYRPAIASEGSEVACLRDAAGQALAVPRVHRLAHEGEIARALTEDEAELRFAMRAIWGSLAAR</sequence>
<keyword evidence="3" id="KW-1185">Reference proteome</keyword>
<dbReference type="SUPFAM" id="SSF109604">
    <property type="entry name" value="HD-domain/PDEase-like"/>
    <property type="match status" value="1"/>
</dbReference>
<evidence type="ECO:0000313" key="3">
    <source>
        <dbReference type="Proteomes" id="UP001216510"/>
    </source>
</evidence>
<dbReference type="PROSITE" id="PS51832">
    <property type="entry name" value="HD_GYP"/>
    <property type="match status" value="1"/>
</dbReference>
<dbReference type="RefSeq" id="WP_277417444.1">
    <property type="nucleotide sequence ID" value="NZ_CP119083.1"/>
</dbReference>
<evidence type="ECO:0000259" key="1">
    <source>
        <dbReference type="PROSITE" id="PS51832"/>
    </source>
</evidence>
<proteinExistence type="predicted"/>
<dbReference type="InterPro" id="IPR003607">
    <property type="entry name" value="HD/PDEase_dom"/>
</dbReference>
<accession>A0ABY8BFS0</accession>
<dbReference type="CDD" id="cd00077">
    <property type="entry name" value="HDc"/>
    <property type="match status" value="1"/>
</dbReference>
<dbReference type="PANTHER" id="PTHR43155:SF2">
    <property type="entry name" value="CYCLIC DI-GMP PHOSPHODIESTERASE PA4108"/>
    <property type="match status" value="1"/>
</dbReference>
<name>A0ABY8BFS0_9BURK</name>
<evidence type="ECO:0000313" key="2">
    <source>
        <dbReference type="EMBL" id="WEF34772.1"/>
    </source>
</evidence>
<dbReference type="Proteomes" id="UP001216510">
    <property type="component" value="Chromosome"/>
</dbReference>
<organism evidence="2 3">
    <name type="scientific">Pseudoduganella chitinolytica</name>
    <dbReference type="NCBI Taxonomy" id="34070"/>
    <lineage>
        <taxon>Bacteria</taxon>
        <taxon>Pseudomonadati</taxon>
        <taxon>Pseudomonadota</taxon>
        <taxon>Betaproteobacteria</taxon>
        <taxon>Burkholderiales</taxon>
        <taxon>Oxalobacteraceae</taxon>
        <taxon>Telluria group</taxon>
        <taxon>Pseudoduganella</taxon>
    </lineage>
</organism>
<dbReference type="Gene3D" id="1.10.3210.10">
    <property type="entry name" value="Hypothetical protein af1432"/>
    <property type="match status" value="1"/>
</dbReference>
<dbReference type="EMBL" id="CP119083">
    <property type="protein sequence ID" value="WEF34772.1"/>
    <property type="molecule type" value="Genomic_DNA"/>
</dbReference>
<gene>
    <name evidence="2" type="ORF">PX653_08435</name>
</gene>
<dbReference type="Pfam" id="PF13487">
    <property type="entry name" value="HD_5"/>
    <property type="match status" value="1"/>
</dbReference>
<dbReference type="PANTHER" id="PTHR43155">
    <property type="entry name" value="CYCLIC DI-GMP PHOSPHODIESTERASE PA4108-RELATED"/>
    <property type="match status" value="1"/>
</dbReference>